<dbReference type="Proteomes" id="UP000377798">
    <property type="component" value="Unassembled WGS sequence"/>
</dbReference>
<proteinExistence type="inferred from homology"/>
<evidence type="ECO:0000256" key="7">
    <source>
        <dbReference type="SAM" id="Phobius"/>
    </source>
</evidence>
<evidence type="ECO:0000259" key="8">
    <source>
        <dbReference type="Pfam" id="PF06738"/>
    </source>
</evidence>
<feature type="domain" description="Threonine/serine exporter-like N-terminal" evidence="8">
    <location>
        <begin position="21"/>
        <end position="259"/>
    </location>
</feature>
<keyword evidence="3 7" id="KW-0812">Transmembrane</keyword>
<keyword evidence="4 7" id="KW-1133">Transmembrane helix</keyword>
<dbReference type="PANTHER" id="PTHR34390:SF2">
    <property type="entry name" value="SUCCINATE TRANSPORTER SUBUNIT YJJP-RELATED"/>
    <property type="match status" value="1"/>
</dbReference>
<dbReference type="GO" id="GO:0015744">
    <property type="term" value="P:succinate transport"/>
    <property type="evidence" value="ECO:0007669"/>
    <property type="project" value="TreeGrafter"/>
</dbReference>
<dbReference type="AlphaFoldDB" id="A0A8H2M8P1"/>
<dbReference type="EMBL" id="CAACYI010000001">
    <property type="protein sequence ID" value="VFB16335.1"/>
    <property type="molecule type" value="Genomic_DNA"/>
</dbReference>
<evidence type="ECO:0000256" key="1">
    <source>
        <dbReference type="ARBA" id="ARBA00004651"/>
    </source>
</evidence>
<accession>A0A8H2M8P1</accession>
<keyword evidence="10" id="KW-1185">Reference proteome</keyword>
<dbReference type="GO" id="GO:0022857">
    <property type="term" value="F:transmembrane transporter activity"/>
    <property type="evidence" value="ECO:0007669"/>
    <property type="project" value="InterPro"/>
</dbReference>
<comment type="subcellular location">
    <subcellularLocation>
        <location evidence="1">Cell membrane</location>
        <topology evidence="1">Multi-pass membrane protein</topology>
    </subcellularLocation>
</comment>
<dbReference type="PANTHER" id="PTHR34390">
    <property type="entry name" value="UPF0442 PROTEIN YJJB-RELATED"/>
    <property type="match status" value="1"/>
</dbReference>
<comment type="caution">
    <text evidence="9">The sequence shown here is derived from an EMBL/GenBank/DDBJ whole genome shotgun (WGS) entry which is preliminary data.</text>
</comment>
<feature type="transmembrane region" description="Helical" evidence="7">
    <location>
        <begin position="181"/>
        <end position="200"/>
    </location>
</feature>
<protein>
    <submittedName>
        <fullName evidence="9">Uncharacterized conserved protein</fullName>
    </submittedName>
</protein>
<feature type="transmembrane region" description="Helical" evidence="7">
    <location>
        <begin position="206"/>
        <end position="224"/>
    </location>
</feature>
<dbReference type="GO" id="GO:0005886">
    <property type="term" value="C:plasma membrane"/>
    <property type="evidence" value="ECO:0007669"/>
    <property type="project" value="UniProtKB-SubCell"/>
</dbReference>
<keyword evidence="5 7" id="KW-0472">Membrane</keyword>
<dbReference type="InterPro" id="IPR010619">
    <property type="entry name" value="ThrE-like_N"/>
</dbReference>
<reference evidence="9 10" key="1">
    <citation type="submission" date="2019-02" db="EMBL/GenBank/DDBJ databases">
        <authorList>
            <consortium name="Pathogen Informatics"/>
        </authorList>
    </citation>
    <scope>NUCLEOTIDE SEQUENCE [LARGE SCALE GENOMIC DNA]</scope>
    <source>
        <strain evidence="9 10">3012STDY7089603</strain>
    </source>
</reference>
<feature type="transmembrane region" description="Helical" evidence="7">
    <location>
        <begin position="150"/>
        <end position="169"/>
    </location>
</feature>
<name>A0A8H2M8P1_9FIRM</name>
<dbReference type="InterPro" id="IPR050539">
    <property type="entry name" value="ThrE_Dicarb/AminoAcid_Exp"/>
</dbReference>
<sequence>MLEKSINYCKDKAYAQKVMAMALYLGQLLVKYGAEIYRTEDTISRICESYENLTAIDVFGLSNGLFISLEYNNEVITMYKNASVGNLNLEKINLLNTFSRKFVKDPQDVQAAIQDLRAIEDKGEYSFPLKFLASGLAASFFALLFGANTMDAVCTFFVGSLSYGGVFLLSKYDLTFFIESFLGAFFSSFFAMVCILLGAGHNIDHIIIGSIMLFVPGVVMTNAVRDIMSDDFLSGLIGLVKAIFIALAIAIGVGIVLSFHLK</sequence>
<dbReference type="Pfam" id="PF06738">
    <property type="entry name" value="ThrE"/>
    <property type="match status" value="1"/>
</dbReference>
<keyword evidence="2" id="KW-1003">Cell membrane</keyword>
<evidence type="ECO:0000256" key="4">
    <source>
        <dbReference type="ARBA" id="ARBA00022989"/>
    </source>
</evidence>
<feature type="transmembrane region" description="Helical" evidence="7">
    <location>
        <begin position="236"/>
        <end position="261"/>
    </location>
</feature>
<evidence type="ECO:0000256" key="6">
    <source>
        <dbReference type="ARBA" id="ARBA00034125"/>
    </source>
</evidence>
<dbReference type="RefSeq" id="WP_131748936.1">
    <property type="nucleotide sequence ID" value="NZ_CAACYI010000001.1"/>
</dbReference>
<gene>
    <name evidence="9" type="ORF">NCTC13150_00857</name>
</gene>
<evidence type="ECO:0000313" key="9">
    <source>
        <dbReference type="EMBL" id="VFB16335.1"/>
    </source>
</evidence>
<evidence type="ECO:0000256" key="2">
    <source>
        <dbReference type="ARBA" id="ARBA00022475"/>
    </source>
</evidence>
<evidence type="ECO:0000313" key="10">
    <source>
        <dbReference type="Proteomes" id="UP000377798"/>
    </source>
</evidence>
<comment type="similarity">
    <text evidence="6">Belongs to the ThrE exporter (TC 2.A.79) family.</text>
</comment>
<evidence type="ECO:0000256" key="3">
    <source>
        <dbReference type="ARBA" id="ARBA00022692"/>
    </source>
</evidence>
<evidence type="ECO:0000256" key="5">
    <source>
        <dbReference type="ARBA" id="ARBA00023136"/>
    </source>
</evidence>
<organism evidence="9 10">
    <name type="scientific">Urinicoccus massiliensis</name>
    <dbReference type="NCBI Taxonomy" id="1723382"/>
    <lineage>
        <taxon>Bacteria</taxon>
        <taxon>Bacillati</taxon>
        <taxon>Bacillota</taxon>
        <taxon>Tissierellia</taxon>
        <taxon>Tissierellales</taxon>
        <taxon>Peptoniphilaceae</taxon>
        <taxon>Urinicoccus</taxon>
    </lineage>
</organism>